<evidence type="ECO:0000256" key="1">
    <source>
        <dbReference type="ARBA" id="ARBA00022801"/>
    </source>
</evidence>
<dbReference type="InterPro" id="IPR011006">
    <property type="entry name" value="CheY-like_superfamily"/>
</dbReference>
<keyword evidence="5" id="KW-1185">Reference proteome</keyword>
<evidence type="ECO:0000256" key="2">
    <source>
        <dbReference type="PROSITE-ProRule" id="PRU00169"/>
    </source>
</evidence>
<proteinExistence type="predicted"/>
<dbReference type="Gene3D" id="3.60.40.10">
    <property type="entry name" value="PPM-type phosphatase domain"/>
    <property type="match status" value="1"/>
</dbReference>
<feature type="modified residue" description="4-aspartylphosphate" evidence="2">
    <location>
        <position position="53"/>
    </location>
</feature>
<dbReference type="InterPro" id="IPR003594">
    <property type="entry name" value="HATPase_dom"/>
</dbReference>
<dbReference type="SUPFAM" id="SSF52172">
    <property type="entry name" value="CheY-like"/>
    <property type="match status" value="1"/>
</dbReference>
<dbReference type="OrthoDB" id="9763484at2"/>
<dbReference type="PANTHER" id="PTHR43156:SF2">
    <property type="entry name" value="STAGE II SPORULATION PROTEIN E"/>
    <property type="match status" value="1"/>
</dbReference>
<dbReference type="STRING" id="1313304.CALK_1244"/>
<protein>
    <submittedName>
        <fullName evidence="4">Two-component response regulator</fullName>
    </submittedName>
</protein>
<dbReference type="GO" id="GO:0016791">
    <property type="term" value="F:phosphatase activity"/>
    <property type="evidence" value="ECO:0007669"/>
    <property type="project" value="TreeGrafter"/>
</dbReference>
<dbReference type="InterPro" id="IPR052016">
    <property type="entry name" value="Bact_Sigma-Reg"/>
</dbReference>
<dbReference type="SUPFAM" id="SSF55874">
    <property type="entry name" value="ATPase domain of HSP90 chaperone/DNA topoisomerase II/histidine kinase"/>
    <property type="match status" value="1"/>
</dbReference>
<dbReference type="RefSeq" id="WP_022636717.1">
    <property type="nucleotide sequence ID" value="NZ_ASJR01000009.1"/>
</dbReference>
<dbReference type="InterPro" id="IPR001789">
    <property type="entry name" value="Sig_transdc_resp-reg_receiver"/>
</dbReference>
<comment type="caution">
    <text evidence="4">The sequence shown here is derived from an EMBL/GenBank/DDBJ whole genome shotgun (WGS) entry which is preliminary data.</text>
</comment>
<evidence type="ECO:0000313" key="5">
    <source>
        <dbReference type="Proteomes" id="UP000017148"/>
    </source>
</evidence>
<dbReference type="SUPFAM" id="SSF81606">
    <property type="entry name" value="PP2C-like"/>
    <property type="match status" value="1"/>
</dbReference>
<sequence>MNQKVLVVDDLPVNTRVLSSILQTNGYDVQAAHSGKEAVEYAQNNTFHCILLDIVMPGMDGFEVIRRLKAIPETAEIPVIFITGKEGAESLAKGFELGAVDYITKPFNKIEVLARLKAHIRLYSTLQSLVNSQADILTQIHDAQNSLLKQPEDLESACFAVLYESLHAAGGDIYDIIQINDTMYGYFVGDFAGHKISTGFLTSSVKALLHQNCNAYTSPVESMRMINSVLVKLMNSGQYMTGCYALLDRLKYKLTVVSMGHPPLIFIPRYGNVREIGKGGDILGVFDQAVFRKITIDMYPGDRVLLYTDGLIEGERVWSAEIPELVSTVRALRTIEDRDTFISRLYEATQEQRGEVDDDVMVLLADFPGTPPDMDRSEENGDIHYRFSGLRRFIDPIIEALIADTCEIVPAGHQYGLKLVLYEALGNAVIHGAREQAEKDITVRLSMNEKKIEVEIADGGRGFDWQEYCDGLRDSFHDEYDMPHLQLSGRGIKTFWDYGYDFTYNDQGNTVTLWKSFSS</sequence>
<dbReference type="Pfam" id="PF07228">
    <property type="entry name" value="SpoIIE"/>
    <property type="match status" value="1"/>
</dbReference>
<dbReference type="CDD" id="cd16936">
    <property type="entry name" value="HATPase_RsbW-like"/>
    <property type="match status" value="1"/>
</dbReference>
<dbReference type="SMART" id="SM00331">
    <property type="entry name" value="PP2C_SIG"/>
    <property type="match status" value="1"/>
</dbReference>
<dbReference type="eggNOG" id="COG2208">
    <property type="taxonomic scope" value="Bacteria"/>
</dbReference>
<evidence type="ECO:0000313" key="4">
    <source>
        <dbReference type="EMBL" id="ERP31798.1"/>
    </source>
</evidence>
<dbReference type="InterPro" id="IPR036890">
    <property type="entry name" value="HATPase_C_sf"/>
</dbReference>
<dbReference type="Gene3D" id="3.40.50.2300">
    <property type="match status" value="1"/>
</dbReference>
<reference evidence="4 5" key="1">
    <citation type="journal article" date="2013" name="Environ. Microbiol.">
        <title>Genome analysis of Chitinivibrio alkaliphilus gen. nov., sp. nov., a novel extremely haloalkaliphilic anaerobic chitinolytic bacterium from the candidate phylum Termite Group 3.</title>
        <authorList>
            <person name="Sorokin D.Y."/>
            <person name="Gumerov V.M."/>
            <person name="Rakitin A.L."/>
            <person name="Beletsky A.V."/>
            <person name="Damste J.S."/>
            <person name="Muyzer G."/>
            <person name="Mardanov A.V."/>
            <person name="Ravin N.V."/>
        </authorList>
    </citation>
    <scope>NUCLEOTIDE SEQUENCE [LARGE SCALE GENOMIC DNA]</scope>
    <source>
        <strain evidence="4 5">ACht1</strain>
    </source>
</reference>
<name>U7D777_9BACT</name>
<dbReference type="CDD" id="cd19920">
    <property type="entry name" value="REC_PA4781-like"/>
    <property type="match status" value="1"/>
</dbReference>
<dbReference type="Gene3D" id="3.30.565.10">
    <property type="entry name" value="Histidine kinase-like ATPase, C-terminal domain"/>
    <property type="match status" value="1"/>
</dbReference>
<keyword evidence="1" id="KW-0378">Hydrolase</keyword>
<dbReference type="Pfam" id="PF13581">
    <property type="entry name" value="HATPase_c_2"/>
    <property type="match status" value="1"/>
</dbReference>
<dbReference type="Pfam" id="PF00072">
    <property type="entry name" value="Response_reg"/>
    <property type="match status" value="1"/>
</dbReference>
<dbReference type="AlphaFoldDB" id="U7D777"/>
<organism evidence="4 5">
    <name type="scientific">Chitinivibrio alkaliphilus ACht1</name>
    <dbReference type="NCBI Taxonomy" id="1313304"/>
    <lineage>
        <taxon>Bacteria</taxon>
        <taxon>Pseudomonadati</taxon>
        <taxon>Fibrobacterota</taxon>
        <taxon>Chitinivibrionia</taxon>
        <taxon>Chitinivibrionales</taxon>
        <taxon>Chitinivibrionaceae</taxon>
        <taxon>Chitinivibrio</taxon>
    </lineage>
</organism>
<dbReference type="InterPro" id="IPR036457">
    <property type="entry name" value="PPM-type-like_dom_sf"/>
</dbReference>
<dbReference type="EMBL" id="ASJR01000009">
    <property type="protein sequence ID" value="ERP31798.1"/>
    <property type="molecule type" value="Genomic_DNA"/>
</dbReference>
<dbReference type="InterPro" id="IPR001932">
    <property type="entry name" value="PPM-type_phosphatase-like_dom"/>
</dbReference>
<dbReference type="PROSITE" id="PS50110">
    <property type="entry name" value="RESPONSE_REGULATORY"/>
    <property type="match status" value="1"/>
</dbReference>
<gene>
    <name evidence="4" type="ORF">CALK_1244</name>
</gene>
<dbReference type="PANTHER" id="PTHR43156">
    <property type="entry name" value="STAGE II SPORULATION PROTEIN E-RELATED"/>
    <property type="match status" value="1"/>
</dbReference>
<dbReference type="Proteomes" id="UP000017148">
    <property type="component" value="Unassembled WGS sequence"/>
</dbReference>
<accession>U7D777</accession>
<dbReference type="GO" id="GO:0000160">
    <property type="term" value="P:phosphorelay signal transduction system"/>
    <property type="evidence" value="ECO:0007669"/>
    <property type="project" value="InterPro"/>
</dbReference>
<dbReference type="SMART" id="SM00448">
    <property type="entry name" value="REC"/>
    <property type="match status" value="1"/>
</dbReference>
<keyword evidence="2" id="KW-0597">Phosphoprotein</keyword>
<dbReference type="eggNOG" id="COG0745">
    <property type="taxonomic scope" value="Bacteria"/>
</dbReference>
<feature type="domain" description="Response regulatory" evidence="3">
    <location>
        <begin position="4"/>
        <end position="120"/>
    </location>
</feature>
<evidence type="ECO:0000259" key="3">
    <source>
        <dbReference type="PROSITE" id="PS50110"/>
    </source>
</evidence>